<dbReference type="Pfam" id="PF02995">
    <property type="entry name" value="DUF229"/>
    <property type="match status" value="1"/>
</dbReference>
<evidence type="ECO:0000313" key="1">
    <source>
        <dbReference type="EMBL" id="VDN31732.1"/>
    </source>
</evidence>
<dbReference type="AlphaFoldDB" id="A0A3P7QI99"/>
<dbReference type="PANTHER" id="PTHR10974:SF48">
    <property type="entry name" value="SULFATASE DOMAIN-CONTAINING PROTEIN"/>
    <property type="match status" value="1"/>
</dbReference>
<organism evidence="1 2">
    <name type="scientific">Cylicostephanus goldi</name>
    <name type="common">Nematode worm</name>
    <dbReference type="NCBI Taxonomy" id="71465"/>
    <lineage>
        <taxon>Eukaryota</taxon>
        <taxon>Metazoa</taxon>
        <taxon>Ecdysozoa</taxon>
        <taxon>Nematoda</taxon>
        <taxon>Chromadorea</taxon>
        <taxon>Rhabditida</taxon>
        <taxon>Rhabditina</taxon>
        <taxon>Rhabditomorpha</taxon>
        <taxon>Strongyloidea</taxon>
        <taxon>Strongylidae</taxon>
        <taxon>Cylicostephanus</taxon>
    </lineage>
</organism>
<accession>A0A3P7QI99</accession>
<proteinExistence type="predicted"/>
<dbReference type="GO" id="GO:0005615">
    <property type="term" value="C:extracellular space"/>
    <property type="evidence" value="ECO:0007669"/>
    <property type="project" value="TreeGrafter"/>
</dbReference>
<reference evidence="1 2" key="1">
    <citation type="submission" date="2018-11" db="EMBL/GenBank/DDBJ databases">
        <authorList>
            <consortium name="Pathogen Informatics"/>
        </authorList>
    </citation>
    <scope>NUCLEOTIDE SEQUENCE [LARGE SCALE GENOMIC DNA]</scope>
</reference>
<dbReference type="OrthoDB" id="5871276at2759"/>
<evidence type="ECO:0000313" key="2">
    <source>
        <dbReference type="Proteomes" id="UP000271889"/>
    </source>
</evidence>
<gene>
    <name evidence="1" type="ORF">CGOC_LOCUS11908</name>
</gene>
<name>A0A3P7QI99_CYLGO</name>
<keyword evidence="2" id="KW-1185">Reference proteome</keyword>
<dbReference type="Proteomes" id="UP000271889">
    <property type="component" value="Unassembled WGS sequence"/>
</dbReference>
<protein>
    <submittedName>
        <fullName evidence="1">Uncharacterized protein</fullName>
    </submittedName>
</protein>
<dbReference type="PANTHER" id="PTHR10974">
    <property type="entry name" value="FI08016P-RELATED"/>
    <property type="match status" value="1"/>
</dbReference>
<dbReference type="EMBL" id="UYRV01119478">
    <property type="protein sequence ID" value="VDN31732.1"/>
    <property type="molecule type" value="Genomic_DNA"/>
</dbReference>
<dbReference type="InterPro" id="IPR004245">
    <property type="entry name" value="DUF229"/>
</dbReference>
<feature type="non-terminal residue" evidence="1">
    <location>
        <position position="1"/>
    </location>
</feature>
<sequence>EFLHLNKTAIEKSSTAVTCFYRCFDRADGDDFQLKYGEWIEITILNSMYKSYIFEGMSKVGDNSYPNAVAFLAAKTRAEFGDAYGYFDDRPLIWKDFAQAGYETLYAEDFVDFNLFTYLAKGFRTKPSDHYLR</sequence>